<dbReference type="RefSeq" id="WP_171199601.1">
    <property type="nucleotide sequence ID" value="NZ_JABEND010000004.1"/>
</dbReference>
<evidence type="ECO:0000313" key="8">
    <source>
        <dbReference type="Proteomes" id="UP000562984"/>
    </source>
</evidence>
<keyword evidence="2 5" id="KW-0812">Transmembrane</keyword>
<dbReference type="GO" id="GO:0022857">
    <property type="term" value="F:transmembrane transporter activity"/>
    <property type="evidence" value="ECO:0007669"/>
    <property type="project" value="InterPro"/>
</dbReference>
<evidence type="ECO:0000259" key="6">
    <source>
        <dbReference type="PROSITE" id="PS50850"/>
    </source>
</evidence>
<dbReference type="Gene3D" id="1.20.1250.20">
    <property type="entry name" value="MFS general substrate transporter like domains"/>
    <property type="match status" value="1"/>
</dbReference>
<evidence type="ECO:0000256" key="2">
    <source>
        <dbReference type="ARBA" id="ARBA00022692"/>
    </source>
</evidence>
<dbReference type="Proteomes" id="UP000562984">
    <property type="component" value="Unassembled WGS sequence"/>
</dbReference>
<accession>A0A849A7A6</accession>
<name>A0A849A7A6_9ACTN</name>
<feature type="transmembrane region" description="Helical" evidence="5">
    <location>
        <begin position="56"/>
        <end position="77"/>
    </location>
</feature>
<feature type="transmembrane region" description="Helical" evidence="5">
    <location>
        <begin position="369"/>
        <end position="389"/>
    </location>
</feature>
<organism evidence="7 8">
    <name type="scientific">Nakamurella aerolata</name>
    <dbReference type="NCBI Taxonomy" id="1656892"/>
    <lineage>
        <taxon>Bacteria</taxon>
        <taxon>Bacillati</taxon>
        <taxon>Actinomycetota</taxon>
        <taxon>Actinomycetes</taxon>
        <taxon>Nakamurellales</taxon>
        <taxon>Nakamurellaceae</taxon>
        <taxon>Nakamurella</taxon>
    </lineage>
</organism>
<dbReference type="InterPro" id="IPR020846">
    <property type="entry name" value="MFS_dom"/>
</dbReference>
<evidence type="ECO:0000256" key="1">
    <source>
        <dbReference type="ARBA" id="ARBA00004651"/>
    </source>
</evidence>
<keyword evidence="3 5" id="KW-1133">Transmembrane helix</keyword>
<gene>
    <name evidence="7" type="ORF">HKD39_09370</name>
</gene>
<dbReference type="PANTHER" id="PTHR23534">
    <property type="entry name" value="MFS PERMEASE"/>
    <property type="match status" value="1"/>
</dbReference>
<keyword evidence="4 5" id="KW-0472">Membrane</keyword>
<dbReference type="EMBL" id="JABEND010000004">
    <property type="protein sequence ID" value="NNG35917.1"/>
    <property type="molecule type" value="Genomic_DNA"/>
</dbReference>
<feature type="transmembrane region" description="Helical" evidence="5">
    <location>
        <begin position="175"/>
        <end position="200"/>
    </location>
</feature>
<feature type="transmembrane region" description="Helical" evidence="5">
    <location>
        <begin position="300"/>
        <end position="322"/>
    </location>
</feature>
<dbReference type="InterPro" id="IPR011701">
    <property type="entry name" value="MFS"/>
</dbReference>
<feature type="transmembrane region" description="Helical" evidence="5">
    <location>
        <begin position="395"/>
        <end position="414"/>
    </location>
</feature>
<dbReference type="GO" id="GO:0005886">
    <property type="term" value="C:plasma membrane"/>
    <property type="evidence" value="ECO:0007669"/>
    <property type="project" value="UniProtKB-SubCell"/>
</dbReference>
<comment type="caution">
    <text evidence="7">The sequence shown here is derived from an EMBL/GenBank/DDBJ whole genome shotgun (WGS) entry which is preliminary data.</text>
</comment>
<feature type="transmembrane region" description="Helical" evidence="5">
    <location>
        <begin position="110"/>
        <end position="132"/>
    </location>
</feature>
<dbReference type="InterPro" id="IPR036259">
    <property type="entry name" value="MFS_trans_sf"/>
</dbReference>
<evidence type="ECO:0000313" key="7">
    <source>
        <dbReference type="EMBL" id="NNG35917.1"/>
    </source>
</evidence>
<feature type="transmembrane region" description="Helical" evidence="5">
    <location>
        <begin position="328"/>
        <end position="357"/>
    </location>
</feature>
<evidence type="ECO:0000256" key="4">
    <source>
        <dbReference type="ARBA" id="ARBA00023136"/>
    </source>
</evidence>
<dbReference type="PROSITE" id="PS50850">
    <property type="entry name" value="MFS"/>
    <property type="match status" value="1"/>
</dbReference>
<evidence type="ECO:0000256" key="3">
    <source>
        <dbReference type="ARBA" id="ARBA00022989"/>
    </source>
</evidence>
<feature type="transmembrane region" description="Helical" evidence="5">
    <location>
        <begin position="21"/>
        <end position="44"/>
    </location>
</feature>
<feature type="transmembrane region" description="Helical" evidence="5">
    <location>
        <begin position="241"/>
        <end position="263"/>
    </location>
</feature>
<feature type="transmembrane region" description="Helical" evidence="5">
    <location>
        <begin position="269"/>
        <end position="288"/>
    </location>
</feature>
<keyword evidence="8" id="KW-1185">Reference proteome</keyword>
<proteinExistence type="predicted"/>
<dbReference type="Pfam" id="PF07690">
    <property type="entry name" value="MFS_1"/>
    <property type="match status" value="1"/>
</dbReference>
<comment type="subcellular location">
    <subcellularLocation>
        <location evidence="1">Cell membrane</location>
        <topology evidence="1">Multi-pass membrane protein</topology>
    </subcellularLocation>
</comment>
<reference evidence="7 8" key="1">
    <citation type="submission" date="2020-05" db="EMBL/GenBank/DDBJ databases">
        <title>Nakamurella sp. DB0629 isolated from air conditioner.</title>
        <authorList>
            <person name="Kim D.H."/>
            <person name="Kim D.-U."/>
        </authorList>
    </citation>
    <scope>NUCLEOTIDE SEQUENCE [LARGE SCALE GENOMIC DNA]</scope>
    <source>
        <strain evidence="7 8">DB0629</strain>
    </source>
</reference>
<dbReference type="SUPFAM" id="SSF103473">
    <property type="entry name" value="MFS general substrate transporter"/>
    <property type="match status" value="1"/>
</dbReference>
<dbReference type="PANTHER" id="PTHR23534:SF1">
    <property type="entry name" value="MAJOR FACILITATOR SUPERFAMILY PROTEIN"/>
    <property type="match status" value="1"/>
</dbReference>
<evidence type="ECO:0000256" key="5">
    <source>
        <dbReference type="SAM" id="Phobius"/>
    </source>
</evidence>
<feature type="domain" description="Major facilitator superfamily (MFS) profile" evidence="6">
    <location>
        <begin position="18"/>
        <end position="420"/>
    </location>
</feature>
<feature type="transmembrane region" description="Helical" evidence="5">
    <location>
        <begin position="144"/>
        <end position="163"/>
    </location>
</feature>
<protein>
    <submittedName>
        <fullName evidence="7">MFS transporter</fullName>
    </submittedName>
</protein>
<sequence>MSNSWQSLPAVAAVQRRTVRLLVAAQIVGGIGIGAGASLGALLAEDVTNSETWAGLARTASTLGAALAAVPLALLATRKGRGPALGFGWATAAVGGVLLVVAAATHSTAVLVLGMLMFGSGTATNLQSRYAATDLAPPDKRARTLSLVVWSTTIGAVLGPNLGGPGEWVADRLGLPVLGGAFVISAVVLGAGAVFMWVLLRPDPLTLVRAHTPVDPAAPTGGAGGVRAALRVVAKLPTARWALLAVVLGHCAMAAVMTMTPVHMNHHGASLQVVGLTISVHVLGMYAFSPLVGMACDRFGSTAVIVVGQLLFLGSALAAGLGQTSMTWVTIGLGLLGLGWSCSLVGGSTLLTASVPVEHRTAVQGASDMAMNIAAAVAAAGSGPAQALWGFGGLNAMAAILTLPVLLALAVTVLTSSQRRAGLPG</sequence>
<dbReference type="AlphaFoldDB" id="A0A849A7A6"/>
<feature type="transmembrane region" description="Helical" evidence="5">
    <location>
        <begin position="84"/>
        <end position="104"/>
    </location>
</feature>